<dbReference type="GO" id="GO:0003700">
    <property type="term" value="F:DNA-binding transcription factor activity"/>
    <property type="evidence" value="ECO:0007669"/>
    <property type="project" value="InterPro"/>
</dbReference>
<dbReference type="GeneID" id="8777819"/>
<dbReference type="EMBL" id="CP001899">
    <property type="protein sequence ID" value="ADC64501.1"/>
    <property type="molecule type" value="Genomic_DNA"/>
</dbReference>
<accession>D3S2H1</accession>
<dbReference type="PANTHER" id="PTHR33154">
    <property type="entry name" value="TRANSCRIPTIONAL REGULATOR, ARSR FAMILY"/>
    <property type="match status" value="1"/>
</dbReference>
<evidence type="ECO:0000259" key="4">
    <source>
        <dbReference type="PROSITE" id="PS50987"/>
    </source>
</evidence>
<dbReference type="PROSITE" id="PS50987">
    <property type="entry name" value="HTH_ARSR_2"/>
    <property type="match status" value="1"/>
</dbReference>
<evidence type="ECO:0000256" key="1">
    <source>
        <dbReference type="ARBA" id="ARBA00023015"/>
    </source>
</evidence>
<dbReference type="GO" id="GO:0003677">
    <property type="term" value="F:DNA binding"/>
    <property type="evidence" value="ECO:0007669"/>
    <property type="project" value="UniProtKB-KW"/>
</dbReference>
<sequence>MPDEKLARALRARIRRRILKKILENGKMNVKQVAEELGISEYSASRHLKLLYDLGILDFEVKHREKYYFLKLKSMKKLLEAYEEVVKELKEVSA</sequence>
<proteinExistence type="predicted"/>
<keyword evidence="3" id="KW-0804">Transcription</keyword>
<reference evidence="5 6" key="2">
    <citation type="journal article" date="2011" name="Stand. Genomic Sci.">
        <title>Complete genome sequence of Ferroglobus placidus AEDII12DO.</title>
        <authorList>
            <person name="Anderson I."/>
            <person name="Risso C."/>
            <person name="Holmes D."/>
            <person name="Lucas S."/>
            <person name="Copeland A."/>
            <person name="Lapidus A."/>
            <person name="Cheng J.F."/>
            <person name="Bruce D."/>
            <person name="Goodwin L."/>
            <person name="Pitluck S."/>
            <person name="Saunders E."/>
            <person name="Brettin T."/>
            <person name="Detter J.C."/>
            <person name="Han C."/>
            <person name="Tapia R."/>
            <person name="Larimer F."/>
            <person name="Land M."/>
            <person name="Hauser L."/>
            <person name="Woyke T."/>
            <person name="Lovley D."/>
            <person name="Kyrpides N."/>
            <person name="Ivanova N."/>
        </authorList>
    </citation>
    <scope>NUCLEOTIDE SEQUENCE [LARGE SCALE GENOMIC DNA]</scope>
    <source>
        <strain evidence="6">DSM 10642 / AEDII12DO</strain>
    </source>
</reference>
<keyword evidence="6" id="KW-1185">Reference proteome</keyword>
<dbReference type="InterPro" id="IPR051081">
    <property type="entry name" value="HTH_MetalResp_TranReg"/>
</dbReference>
<dbReference type="InterPro" id="IPR036388">
    <property type="entry name" value="WH-like_DNA-bd_sf"/>
</dbReference>
<dbReference type="SUPFAM" id="SSF46785">
    <property type="entry name" value="Winged helix' DNA-binding domain"/>
    <property type="match status" value="1"/>
</dbReference>
<name>D3S2H1_FERPA</name>
<protein>
    <submittedName>
        <fullName evidence="5">Transcriptional regulator, ArsR family</fullName>
    </submittedName>
</protein>
<feature type="domain" description="HTH arsR-type" evidence="4">
    <location>
        <begin position="1"/>
        <end position="90"/>
    </location>
</feature>
<keyword evidence="1" id="KW-0805">Transcription regulation</keyword>
<evidence type="ECO:0000256" key="3">
    <source>
        <dbReference type="ARBA" id="ARBA00023163"/>
    </source>
</evidence>
<dbReference type="InterPro" id="IPR036390">
    <property type="entry name" value="WH_DNA-bd_sf"/>
</dbReference>
<gene>
    <name evidence="5" type="ordered locus">Ferp_0321</name>
</gene>
<keyword evidence="2" id="KW-0238">DNA-binding</keyword>
<dbReference type="HOGENOM" id="CLU_097806_8_1_2"/>
<dbReference type="Proteomes" id="UP000002613">
    <property type="component" value="Chromosome"/>
</dbReference>
<dbReference type="eggNOG" id="arCOG02611">
    <property type="taxonomic scope" value="Archaea"/>
</dbReference>
<evidence type="ECO:0000256" key="2">
    <source>
        <dbReference type="ARBA" id="ARBA00023125"/>
    </source>
</evidence>
<dbReference type="SMART" id="SM00418">
    <property type="entry name" value="HTH_ARSR"/>
    <property type="match status" value="1"/>
</dbReference>
<dbReference type="STRING" id="589924.Ferp_0321"/>
<dbReference type="PaxDb" id="589924-Ferp_0321"/>
<evidence type="ECO:0000313" key="5">
    <source>
        <dbReference type="EMBL" id="ADC64501.1"/>
    </source>
</evidence>
<dbReference type="InterPro" id="IPR011991">
    <property type="entry name" value="ArsR-like_HTH"/>
</dbReference>
<evidence type="ECO:0000313" key="6">
    <source>
        <dbReference type="Proteomes" id="UP000002613"/>
    </source>
</evidence>
<reference evidence="6" key="1">
    <citation type="submission" date="2010-02" db="EMBL/GenBank/DDBJ databases">
        <title>Complete sequence of Ferroglobus placidus DSM 10642.</title>
        <authorList>
            <consortium name="US DOE Joint Genome Institute"/>
            <person name="Lucas S."/>
            <person name="Copeland A."/>
            <person name="Lapidus A."/>
            <person name="Cheng J.-F."/>
            <person name="Bruce D."/>
            <person name="Goodwin L."/>
            <person name="Pitluck S."/>
            <person name="Saunders E."/>
            <person name="Brettin T."/>
            <person name="Detter J.C."/>
            <person name="Han C."/>
            <person name="Tapia R."/>
            <person name="Larimer F."/>
            <person name="Land M."/>
            <person name="Hauser L."/>
            <person name="Kyrpides N."/>
            <person name="Ivanova N."/>
            <person name="Holmes D."/>
            <person name="Lovley D."/>
            <person name="Kyrpides N."/>
            <person name="Anderson I.J."/>
            <person name="Woyke T."/>
        </authorList>
    </citation>
    <scope>NUCLEOTIDE SEQUENCE [LARGE SCALE GENOMIC DNA]</scope>
    <source>
        <strain evidence="6">DSM 10642 / AEDII12DO</strain>
    </source>
</reference>
<dbReference type="KEGG" id="fpl:Ferp_0321"/>
<dbReference type="Pfam" id="PF01022">
    <property type="entry name" value="HTH_5"/>
    <property type="match status" value="1"/>
</dbReference>
<dbReference type="OrthoDB" id="50374at2157"/>
<dbReference type="Gene3D" id="1.10.10.10">
    <property type="entry name" value="Winged helix-like DNA-binding domain superfamily/Winged helix DNA-binding domain"/>
    <property type="match status" value="1"/>
</dbReference>
<dbReference type="RefSeq" id="WP_012964848.1">
    <property type="nucleotide sequence ID" value="NC_013849.1"/>
</dbReference>
<dbReference type="CDD" id="cd00090">
    <property type="entry name" value="HTH_ARSR"/>
    <property type="match status" value="1"/>
</dbReference>
<dbReference type="InterPro" id="IPR001845">
    <property type="entry name" value="HTH_ArsR_DNA-bd_dom"/>
</dbReference>
<dbReference type="PANTHER" id="PTHR33154:SF33">
    <property type="entry name" value="TRANSCRIPTIONAL REPRESSOR SDPR"/>
    <property type="match status" value="1"/>
</dbReference>
<dbReference type="AlphaFoldDB" id="D3S2H1"/>
<organism evidence="5 6">
    <name type="scientific">Ferroglobus placidus (strain DSM 10642 / AEDII12DO)</name>
    <dbReference type="NCBI Taxonomy" id="589924"/>
    <lineage>
        <taxon>Archaea</taxon>
        <taxon>Methanobacteriati</taxon>
        <taxon>Methanobacteriota</taxon>
        <taxon>Archaeoglobi</taxon>
        <taxon>Archaeoglobales</taxon>
        <taxon>Archaeoglobaceae</taxon>
        <taxon>Ferroglobus</taxon>
    </lineage>
</organism>